<dbReference type="InterPro" id="IPR010982">
    <property type="entry name" value="Lambda_DNA-bd_dom_sf"/>
</dbReference>
<dbReference type="InterPro" id="IPR050400">
    <property type="entry name" value="Bact_Cytoskel_RodZ"/>
</dbReference>
<dbReference type="Pfam" id="PF13413">
    <property type="entry name" value="HTH_25"/>
    <property type="match status" value="1"/>
</dbReference>
<sequence length="441" mass="46351">MFGRKSKFLSRVDNPSRGYDSFELRLGDEMRGERATQGKSLMDVQRELRIKASYIAAIENTDLSAFDSLSFVAGYVRSYARYLDLEPEIVFARFCEESGFGGFSALKPMESEVSRRQAIFDQPIAKAKAFNVGTRTKPAVAMDPLMGSGNLFANKSRPVFAGFEPGALGSLAVLVALAGGLGYGGWTVVQEIQRVQVAPVEQAPELIAELDPLAPATLQLSAPEDTGVPAQSQDALARLYRPQALDVPIMTARDAPISTISPGSFGALAAAERSGLDGPDASSEVINASINAALIEAMSGEAPDALSGPVTPRVLADAPDAVVLVAVRSAWVRVRSADGDTLFEKILDPGDTYEVPVAEAPATLRTGNSGALYLSVAGQTFGPVAPGPQVVSNVALDAASVRDNYTVANLEDDSDLARVVAELEVDPALPGGPDLVAAPVE</sequence>
<dbReference type="Proteomes" id="UP000199283">
    <property type="component" value="Unassembled WGS sequence"/>
</dbReference>
<dbReference type="GO" id="GO:0003677">
    <property type="term" value="F:DNA binding"/>
    <property type="evidence" value="ECO:0007669"/>
    <property type="project" value="InterPro"/>
</dbReference>
<evidence type="ECO:0000313" key="3">
    <source>
        <dbReference type="Proteomes" id="UP000199283"/>
    </source>
</evidence>
<evidence type="ECO:0000313" key="2">
    <source>
        <dbReference type="EMBL" id="SEL28217.1"/>
    </source>
</evidence>
<reference evidence="2 3" key="1">
    <citation type="submission" date="2016-10" db="EMBL/GenBank/DDBJ databases">
        <authorList>
            <person name="de Groot N.N."/>
        </authorList>
    </citation>
    <scope>NUCLEOTIDE SEQUENCE [LARGE SCALE GENOMIC DNA]</scope>
    <source>
        <strain evidence="2 3">DSM 14858</strain>
    </source>
</reference>
<accession>A0A1H7NZD6</accession>
<dbReference type="OrthoDB" id="9790252at2"/>
<dbReference type="AlphaFoldDB" id="A0A1H7NZD6"/>
<organism evidence="2 3">
    <name type="scientific">Jannaschia helgolandensis</name>
    <dbReference type="NCBI Taxonomy" id="188906"/>
    <lineage>
        <taxon>Bacteria</taxon>
        <taxon>Pseudomonadati</taxon>
        <taxon>Pseudomonadota</taxon>
        <taxon>Alphaproteobacteria</taxon>
        <taxon>Rhodobacterales</taxon>
        <taxon>Roseobacteraceae</taxon>
        <taxon>Jannaschia</taxon>
    </lineage>
</organism>
<proteinExistence type="predicted"/>
<name>A0A1H7NZD6_9RHOB</name>
<keyword evidence="3" id="KW-1185">Reference proteome</keyword>
<dbReference type="EMBL" id="FNZQ01000004">
    <property type="protein sequence ID" value="SEL28217.1"/>
    <property type="molecule type" value="Genomic_DNA"/>
</dbReference>
<dbReference type="RefSeq" id="WP_092762958.1">
    <property type="nucleotide sequence ID" value="NZ_FNZQ01000004.1"/>
</dbReference>
<dbReference type="Gene3D" id="1.10.260.40">
    <property type="entry name" value="lambda repressor-like DNA-binding domains"/>
    <property type="match status" value="1"/>
</dbReference>
<feature type="domain" description="Cytoskeleton protein RodZ-like C-terminal" evidence="1">
    <location>
        <begin position="323"/>
        <end position="394"/>
    </location>
</feature>
<dbReference type="STRING" id="188906.SAMN04488526_2342"/>
<evidence type="ECO:0000259" key="1">
    <source>
        <dbReference type="Pfam" id="PF13464"/>
    </source>
</evidence>
<dbReference type="InterPro" id="IPR025194">
    <property type="entry name" value="RodZ-like_C"/>
</dbReference>
<dbReference type="PANTHER" id="PTHR34475:SF1">
    <property type="entry name" value="CYTOSKELETON PROTEIN RODZ"/>
    <property type="match status" value="1"/>
</dbReference>
<protein>
    <submittedName>
        <fullName evidence="2">Protein RodZ, contains Xre-like HTH and DUF4115 domains</fullName>
    </submittedName>
</protein>
<dbReference type="PANTHER" id="PTHR34475">
    <property type="match status" value="1"/>
</dbReference>
<gene>
    <name evidence="2" type="ORF">SAMN04488526_2342</name>
</gene>
<dbReference type="Pfam" id="PF13464">
    <property type="entry name" value="RodZ_C"/>
    <property type="match status" value="1"/>
</dbReference>